<evidence type="ECO:0000256" key="13">
    <source>
        <dbReference type="ARBA" id="ARBA00023306"/>
    </source>
</evidence>
<comment type="catalytic activity">
    <reaction evidence="15 16">
        <text>UDP-N-acetyl-alpha-D-muramate + NADP(+) = UDP-N-acetyl-3-O-(1-carboxyvinyl)-alpha-D-glucosamine + NADPH + H(+)</text>
        <dbReference type="Rhea" id="RHEA:12248"/>
        <dbReference type="ChEBI" id="CHEBI:15378"/>
        <dbReference type="ChEBI" id="CHEBI:57783"/>
        <dbReference type="ChEBI" id="CHEBI:58349"/>
        <dbReference type="ChEBI" id="CHEBI:68483"/>
        <dbReference type="ChEBI" id="CHEBI:70757"/>
        <dbReference type="EC" id="1.3.1.98"/>
    </reaction>
</comment>
<dbReference type="FunCoup" id="E8MYN2">
    <property type="interactions" value="297"/>
</dbReference>
<dbReference type="GO" id="GO:0008762">
    <property type="term" value="F:UDP-N-acetylmuramate dehydrogenase activity"/>
    <property type="evidence" value="ECO:0007669"/>
    <property type="project" value="UniProtKB-UniRule"/>
</dbReference>
<evidence type="ECO:0000259" key="17">
    <source>
        <dbReference type="PROSITE" id="PS51387"/>
    </source>
</evidence>
<feature type="active site" description="Proton donor" evidence="16">
    <location>
        <position position="229"/>
    </location>
</feature>
<keyword evidence="13 16" id="KW-0131">Cell cycle</keyword>
<evidence type="ECO:0000256" key="2">
    <source>
        <dbReference type="ARBA" id="ARBA00003921"/>
    </source>
</evidence>
<evidence type="ECO:0000256" key="6">
    <source>
        <dbReference type="ARBA" id="ARBA00022618"/>
    </source>
</evidence>
<dbReference type="Pfam" id="PF01565">
    <property type="entry name" value="FAD_binding_4"/>
    <property type="match status" value="1"/>
</dbReference>
<dbReference type="UniPathway" id="UPA00219"/>
<evidence type="ECO:0000256" key="11">
    <source>
        <dbReference type="ARBA" id="ARBA00022984"/>
    </source>
</evidence>
<name>E8MYN2_ANATU</name>
<accession>E8MYN2</accession>
<dbReference type="InterPro" id="IPR036635">
    <property type="entry name" value="MurB_C_sf"/>
</dbReference>
<dbReference type="NCBIfam" id="TIGR00179">
    <property type="entry name" value="murB"/>
    <property type="match status" value="1"/>
</dbReference>
<gene>
    <name evidence="16 18" type="primary">murB</name>
    <name evidence="18" type="ordered locus">ANT_23420</name>
</gene>
<dbReference type="InterPro" id="IPR016167">
    <property type="entry name" value="FAD-bd_PCMH_sub1"/>
</dbReference>
<dbReference type="GO" id="GO:0008360">
    <property type="term" value="P:regulation of cell shape"/>
    <property type="evidence" value="ECO:0007669"/>
    <property type="project" value="UniProtKB-KW"/>
</dbReference>
<dbReference type="GO" id="GO:0071555">
    <property type="term" value="P:cell wall organization"/>
    <property type="evidence" value="ECO:0007669"/>
    <property type="project" value="UniProtKB-KW"/>
</dbReference>
<reference evidence="18 19" key="1">
    <citation type="submission" date="2010-12" db="EMBL/GenBank/DDBJ databases">
        <title>Whole genome sequence of Anaerolinea thermophila UNI-1.</title>
        <authorList>
            <person name="Narita-Yamada S."/>
            <person name="Kishi E."/>
            <person name="Watanabe Y."/>
            <person name="Takasaki K."/>
            <person name="Ankai A."/>
            <person name="Oguchi A."/>
            <person name="Fukui S."/>
            <person name="Takahashi M."/>
            <person name="Yashiro I."/>
            <person name="Hosoyama A."/>
            <person name="Sekiguchi Y."/>
            <person name="Hanada S."/>
            <person name="Fujita N."/>
        </authorList>
    </citation>
    <scope>NUCLEOTIDE SEQUENCE [LARGE SCALE GENOMIC DNA]</scope>
    <source>
        <strain evidence="19">DSM 14523 / JCM 11388 / NBRC 100420 / UNI-1</strain>
    </source>
</reference>
<keyword evidence="14 16" id="KW-0961">Cell wall biogenesis/degradation</keyword>
<evidence type="ECO:0000256" key="14">
    <source>
        <dbReference type="ARBA" id="ARBA00023316"/>
    </source>
</evidence>
<evidence type="ECO:0000313" key="19">
    <source>
        <dbReference type="Proteomes" id="UP000008922"/>
    </source>
</evidence>
<feature type="active site" evidence="16">
    <location>
        <position position="299"/>
    </location>
</feature>
<dbReference type="HOGENOM" id="CLU_035304_1_1_0"/>
<keyword evidence="7 16" id="KW-0285">Flavoprotein</keyword>
<keyword evidence="12 16" id="KW-0560">Oxidoreductase</keyword>
<evidence type="ECO:0000256" key="16">
    <source>
        <dbReference type="HAMAP-Rule" id="MF_00037"/>
    </source>
</evidence>
<keyword evidence="8 16" id="KW-0274">FAD</keyword>
<evidence type="ECO:0000256" key="1">
    <source>
        <dbReference type="ARBA" id="ARBA00001974"/>
    </source>
</evidence>
<dbReference type="InterPro" id="IPR003170">
    <property type="entry name" value="MurB"/>
</dbReference>
<keyword evidence="11 16" id="KW-0573">Peptidoglycan synthesis</keyword>
<dbReference type="InterPro" id="IPR036318">
    <property type="entry name" value="FAD-bd_PCMH-like_sf"/>
</dbReference>
<evidence type="ECO:0000256" key="3">
    <source>
        <dbReference type="ARBA" id="ARBA00004496"/>
    </source>
</evidence>
<keyword evidence="5 16" id="KW-0963">Cytoplasm</keyword>
<dbReference type="PANTHER" id="PTHR21071">
    <property type="entry name" value="UDP-N-ACETYLENOLPYRUVOYLGLUCOSAMINE REDUCTASE"/>
    <property type="match status" value="1"/>
</dbReference>
<evidence type="ECO:0000313" key="18">
    <source>
        <dbReference type="EMBL" id="BAJ64368.1"/>
    </source>
</evidence>
<dbReference type="STRING" id="926569.ANT_23420"/>
<dbReference type="GO" id="GO:0009252">
    <property type="term" value="P:peptidoglycan biosynthetic process"/>
    <property type="evidence" value="ECO:0007669"/>
    <property type="project" value="UniProtKB-UniRule"/>
</dbReference>
<dbReference type="GO" id="GO:0005829">
    <property type="term" value="C:cytosol"/>
    <property type="evidence" value="ECO:0007669"/>
    <property type="project" value="TreeGrafter"/>
</dbReference>
<comment type="subcellular location">
    <subcellularLocation>
        <location evidence="3 16">Cytoplasm</location>
    </subcellularLocation>
</comment>
<dbReference type="InParanoid" id="E8MYN2"/>
<dbReference type="Proteomes" id="UP000008922">
    <property type="component" value="Chromosome"/>
</dbReference>
<keyword evidence="19" id="KW-1185">Reference proteome</keyword>
<evidence type="ECO:0000256" key="4">
    <source>
        <dbReference type="ARBA" id="ARBA00004752"/>
    </source>
</evidence>
<dbReference type="EC" id="1.3.1.98" evidence="16"/>
<evidence type="ECO:0000256" key="8">
    <source>
        <dbReference type="ARBA" id="ARBA00022827"/>
    </source>
</evidence>
<feature type="active site" evidence="16">
    <location>
        <position position="178"/>
    </location>
</feature>
<dbReference type="GO" id="GO:0051301">
    <property type="term" value="P:cell division"/>
    <property type="evidence" value="ECO:0007669"/>
    <property type="project" value="UniProtKB-KW"/>
</dbReference>
<dbReference type="Gene3D" id="3.30.43.10">
    <property type="entry name" value="Uridine Diphospho-n-acetylenolpyruvylglucosamine Reductase, domain 2"/>
    <property type="match status" value="1"/>
</dbReference>
<dbReference type="GO" id="GO:0071949">
    <property type="term" value="F:FAD binding"/>
    <property type="evidence" value="ECO:0007669"/>
    <property type="project" value="InterPro"/>
</dbReference>
<dbReference type="InterPro" id="IPR006094">
    <property type="entry name" value="Oxid_FAD_bind_N"/>
</dbReference>
<proteinExistence type="inferred from homology"/>
<comment type="pathway">
    <text evidence="4 16">Cell wall biogenesis; peptidoglycan biosynthesis.</text>
</comment>
<evidence type="ECO:0000256" key="5">
    <source>
        <dbReference type="ARBA" id="ARBA00022490"/>
    </source>
</evidence>
<evidence type="ECO:0000256" key="7">
    <source>
        <dbReference type="ARBA" id="ARBA00022630"/>
    </source>
</evidence>
<protein>
    <recommendedName>
        <fullName evidence="16">UDP-N-acetylenolpyruvoylglucosamine reductase</fullName>
        <ecNumber evidence="16">1.3.1.98</ecNumber>
    </recommendedName>
    <alternativeName>
        <fullName evidence="16">UDP-N-acetylmuramate dehydrogenase</fullName>
    </alternativeName>
</protein>
<dbReference type="eggNOG" id="COG0812">
    <property type="taxonomic scope" value="Bacteria"/>
</dbReference>
<comment type="cofactor">
    <cofactor evidence="1 16">
        <name>FAD</name>
        <dbReference type="ChEBI" id="CHEBI:57692"/>
    </cofactor>
</comment>
<sequence length="309" mass="33215">MTFALPMNRLREAFGDALQENVPLAAYTTARVGGPADAFLPVHDLAQLERAVRLLWDLNVPYLILGSGSNLLVSDAGYRGVVIFNRARNVKIDVHHQPPSVWAESGANLSHVARQTALRGLSGLEWAATVPGTVGGAVYGNAGAFGGDMAGNLALAEILHPELGKVHWSAEEMGYGYRTSILKREKSKAVILAARMNLTQSTVEEVQARIETFSAKRRATQPPGATMGSMFKNPPGDYAGRLIEAAGLKGKRIGKAEISPVHANFFVNLGGATAADILQLIQIAQKTVQDKFGVTLELEIECIGEWENF</sequence>
<keyword evidence="9 16" id="KW-0521">NADP</keyword>
<dbReference type="InterPro" id="IPR016169">
    <property type="entry name" value="FAD-bd_PCMH_sub2"/>
</dbReference>
<dbReference type="InterPro" id="IPR016166">
    <property type="entry name" value="FAD-bd_PCMH"/>
</dbReference>
<dbReference type="Pfam" id="PF02873">
    <property type="entry name" value="MurB_C"/>
    <property type="match status" value="1"/>
</dbReference>
<evidence type="ECO:0000256" key="15">
    <source>
        <dbReference type="ARBA" id="ARBA00048914"/>
    </source>
</evidence>
<dbReference type="HAMAP" id="MF_00037">
    <property type="entry name" value="MurB"/>
    <property type="match status" value="1"/>
</dbReference>
<organism evidence="18 19">
    <name type="scientific">Anaerolinea thermophila (strain DSM 14523 / JCM 11388 / NBRC 100420 / UNI-1)</name>
    <dbReference type="NCBI Taxonomy" id="926569"/>
    <lineage>
        <taxon>Bacteria</taxon>
        <taxon>Bacillati</taxon>
        <taxon>Chloroflexota</taxon>
        <taxon>Anaerolineae</taxon>
        <taxon>Anaerolineales</taxon>
        <taxon>Anaerolineaceae</taxon>
        <taxon>Anaerolinea</taxon>
    </lineage>
</organism>
<comment type="similarity">
    <text evidence="16">Belongs to the MurB family.</text>
</comment>
<dbReference type="Gene3D" id="3.30.465.10">
    <property type="match status" value="1"/>
</dbReference>
<dbReference type="AlphaFoldDB" id="E8MYN2"/>
<dbReference type="Gene3D" id="3.90.78.10">
    <property type="entry name" value="UDP-N-acetylenolpyruvoylglucosamine reductase, C-terminal domain"/>
    <property type="match status" value="1"/>
</dbReference>
<dbReference type="InterPro" id="IPR011601">
    <property type="entry name" value="MurB_C"/>
</dbReference>
<dbReference type="RefSeq" id="WP_013560734.1">
    <property type="nucleotide sequence ID" value="NC_014960.1"/>
</dbReference>
<feature type="domain" description="FAD-binding PCMH-type" evidence="17">
    <location>
        <begin position="32"/>
        <end position="201"/>
    </location>
</feature>
<evidence type="ECO:0000256" key="12">
    <source>
        <dbReference type="ARBA" id="ARBA00023002"/>
    </source>
</evidence>
<dbReference type="KEGG" id="atm:ANT_23420"/>
<dbReference type="OrthoDB" id="9804753at2"/>
<dbReference type="SUPFAM" id="SSF56176">
    <property type="entry name" value="FAD-binding/transporter-associated domain-like"/>
    <property type="match status" value="1"/>
</dbReference>
<evidence type="ECO:0000256" key="10">
    <source>
        <dbReference type="ARBA" id="ARBA00022960"/>
    </source>
</evidence>
<dbReference type="NCBIfam" id="NF010480">
    <property type="entry name" value="PRK13905.1"/>
    <property type="match status" value="1"/>
</dbReference>
<dbReference type="PANTHER" id="PTHR21071:SF4">
    <property type="entry name" value="UDP-N-ACETYLENOLPYRUVOYLGLUCOSAMINE REDUCTASE"/>
    <property type="match status" value="1"/>
</dbReference>
<dbReference type="EMBL" id="AP012029">
    <property type="protein sequence ID" value="BAJ64368.1"/>
    <property type="molecule type" value="Genomic_DNA"/>
</dbReference>
<keyword evidence="10 16" id="KW-0133">Cell shape</keyword>
<dbReference type="SUPFAM" id="SSF56194">
    <property type="entry name" value="Uridine diphospho-N-Acetylenolpyruvylglucosamine reductase, MurB, C-terminal domain"/>
    <property type="match status" value="1"/>
</dbReference>
<evidence type="ECO:0000256" key="9">
    <source>
        <dbReference type="ARBA" id="ARBA00022857"/>
    </source>
</evidence>
<dbReference type="PROSITE" id="PS51387">
    <property type="entry name" value="FAD_PCMH"/>
    <property type="match status" value="1"/>
</dbReference>
<keyword evidence="6 16" id="KW-0132">Cell division</keyword>
<comment type="function">
    <text evidence="2 16">Cell wall formation.</text>
</comment>